<reference evidence="2" key="1">
    <citation type="submission" date="2023-03" db="EMBL/GenBank/DDBJ databases">
        <title>Massive genome expansion in bonnet fungi (Mycena s.s.) driven by repeated elements and novel gene families across ecological guilds.</title>
        <authorList>
            <consortium name="Lawrence Berkeley National Laboratory"/>
            <person name="Harder C.B."/>
            <person name="Miyauchi S."/>
            <person name="Viragh M."/>
            <person name="Kuo A."/>
            <person name="Thoen E."/>
            <person name="Andreopoulos B."/>
            <person name="Lu D."/>
            <person name="Skrede I."/>
            <person name="Drula E."/>
            <person name="Henrissat B."/>
            <person name="Morin E."/>
            <person name="Kohler A."/>
            <person name="Barry K."/>
            <person name="LaButti K."/>
            <person name="Morin E."/>
            <person name="Salamov A."/>
            <person name="Lipzen A."/>
            <person name="Mereny Z."/>
            <person name="Hegedus B."/>
            <person name="Baldrian P."/>
            <person name="Stursova M."/>
            <person name="Weitz H."/>
            <person name="Taylor A."/>
            <person name="Grigoriev I.V."/>
            <person name="Nagy L.G."/>
            <person name="Martin F."/>
            <person name="Kauserud H."/>
        </authorList>
    </citation>
    <scope>NUCLEOTIDE SEQUENCE</scope>
    <source>
        <strain evidence="2">CBHHK188m</strain>
    </source>
</reference>
<accession>A0AAD7HXU6</accession>
<dbReference type="EMBL" id="JARJLG010000188">
    <property type="protein sequence ID" value="KAJ7730707.1"/>
    <property type="molecule type" value="Genomic_DNA"/>
</dbReference>
<name>A0AAD7HXU6_9AGAR</name>
<evidence type="ECO:0000313" key="2">
    <source>
        <dbReference type="EMBL" id="KAJ7730707.1"/>
    </source>
</evidence>
<keyword evidence="3" id="KW-1185">Reference proteome</keyword>
<proteinExistence type="predicted"/>
<evidence type="ECO:0000256" key="1">
    <source>
        <dbReference type="SAM" id="MobiDB-lite"/>
    </source>
</evidence>
<comment type="caution">
    <text evidence="2">The sequence shown here is derived from an EMBL/GenBank/DDBJ whole genome shotgun (WGS) entry which is preliminary data.</text>
</comment>
<feature type="region of interest" description="Disordered" evidence="1">
    <location>
        <begin position="41"/>
        <end position="142"/>
    </location>
</feature>
<gene>
    <name evidence="2" type="ORF">DFH07DRAFT_969093</name>
</gene>
<organism evidence="2 3">
    <name type="scientific">Mycena maculata</name>
    <dbReference type="NCBI Taxonomy" id="230809"/>
    <lineage>
        <taxon>Eukaryota</taxon>
        <taxon>Fungi</taxon>
        <taxon>Dikarya</taxon>
        <taxon>Basidiomycota</taxon>
        <taxon>Agaricomycotina</taxon>
        <taxon>Agaricomycetes</taxon>
        <taxon>Agaricomycetidae</taxon>
        <taxon>Agaricales</taxon>
        <taxon>Marasmiineae</taxon>
        <taxon>Mycenaceae</taxon>
        <taxon>Mycena</taxon>
    </lineage>
</organism>
<sequence>MPPYCPGCNTDCKGGKGLTLHLRLTTNEACHAIFTAAESRVRPLPANPAQEPNRSPEHDDTEAFGRIGMHGLPSGDTAFQGDFFGDDYADDEFGYVSDGGERSEDEEDDPISRDQQDASRAELEDGYEVPRVPEPDFLPNEDVAMQGIVPEGNLNAAPNREARKAAEDHFHHKPITLGAGCDLPARQICGRWPADRKTVQ</sequence>
<feature type="compositionally biased region" description="Basic and acidic residues" evidence="1">
    <location>
        <begin position="54"/>
        <end position="63"/>
    </location>
</feature>
<dbReference type="Proteomes" id="UP001215280">
    <property type="component" value="Unassembled WGS sequence"/>
</dbReference>
<feature type="compositionally biased region" description="Basic and acidic residues" evidence="1">
    <location>
        <begin position="110"/>
        <end position="123"/>
    </location>
</feature>
<evidence type="ECO:0000313" key="3">
    <source>
        <dbReference type="Proteomes" id="UP001215280"/>
    </source>
</evidence>
<dbReference type="AlphaFoldDB" id="A0AAD7HXU6"/>
<feature type="compositionally biased region" description="Acidic residues" evidence="1">
    <location>
        <begin position="84"/>
        <end position="93"/>
    </location>
</feature>
<protein>
    <submittedName>
        <fullName evidence="2">Uncharacterized protein</fullName>
    </submittedName>
</protein>